<accession>A0ABY6A5N1</accession>
<dbReference type="SUPFAM" id="SSF55729">
    <property type="entry name" value="Acyl-CoA N-acyltransferases (Nat)"/>
    <property type="match status" value="1"/>
</dbReference>
<evidence type="ECO:0000313" key="2">
    <source>
        <dbReference type="EMBL" id="UXC20385.1"/>
    </source>
</evidence>
<dbReference type="Gene3D" id="3.40.630.30">
    <property type="match status" value="1"/>
</dbReference>
<dbReference type="EMBL" id="CP104377">
    <property type="protein sequence ID" value="UXC20385.1"/>
    <property type="molecule type" value="Genomic_DNA"/>
</dbReference>
<proteinExistence type="predicted"/>
<organism evidence="2 3">
    <name type="scientific">Comamonas squillarum</name>
    <dbReference type="NCBI Taxonomy" id="2977320"/>
    <lineage>
        <taxon>Bacteria</taxon>
        <taxon>Pseudomonadati</taxon>
        <taxon>Pseudomonadota</taxon>
        <taxon>Betaproteobacteria</taxon>
        <taxon>Burkholderiales</taxon>
        <taxon>Comamonadaceae</taxon>
        <taxon>Comamonas</taxon>
    </lineage>
</organism>
<dbReference type="RefSeq" id="WP_116927212.1">
    <property type="nucleotide sequence ID" value="NZ_CP104377.1"/>
</dbReference>
<dbReference type="PANTHER" id="PTHR43233:SF1">
    <property type="entry name" value="FAMILY N-ACETYLTRANSFERASE, PUTATIVE (AFU_ORTHOLOGUE AFUA_6G03350)-RELATED"/>
    <property type="match status" value="1"/>
</dbReference>
<dbReference type="PROSITE" id="PS51186">
    <property type="entry name" value="GNAT"/>
    <property type="match status" value="1"/>
</dbReference>
<dbReference type="CDD" id="cd04301">
    <property type="entry name" value="NAT_SF"/>
    <property type="match status" value="1"/>
</dbReference>
<evidence type="ECO:0000313" key="3">
    <source>
        <dbReference type="Proteomes" id="UP001058290"/>
    </source>
</evidence>
<dbReference type="Pfam" id="PF00583">
    <property type="entry name" value="Acetyltransf_1"/>
    <property type="match status" value="1"/>
</dbReference>
<evidence type="ECO:0000259" key="1">
    <source>
        <dbReference type="PROSITE" id="PS51186"/>
    </source>
</evidence>
<gene>
    <name evidence="2" type="ORF">N4T19_09845</name>
</gene>
<dbReference type="PANTHER" id="PTHR43233">
    <property type="entry name" value="FAMILY N-ACETYLTRANSFERASE, PUTATIVE (AFU_ORTHOLOGUE AFUA_6G03350)-RELATED"/>
    <property type="match status" value="1"/>
</dbReference>
<name>A0ABY6A5N1_9BURK</name>
<dbReference type="InterPro" id="IPR016181">
    <property type="entry name" value="Acyl_CoA_acyltransferase"/>
</dbReference>
<reference evidence="2" key="1">
    <citation type="submission" date="2022-09" db="EMBL/GenBank/DDBJ databases">
        <title>Bacterial diversity in gut of crayfish and pufferfish.</title>
        <authorList>
            <person name="Huang Y."/>
        </authorList>
    </citation>
    <scope>NUCLEOTIDE SEQUENCE</scope>
    <source>
        <strain evidence="2">PR12</strain>
    </source>
</reference>
<feature type="domain" description="N-acetyltransferase" evidence="1">
    <location>
        <begin position="4"/>
        <end position="143"/>
    </location>
</feature>
<protein>
    <submittedName>
        <fullName evidence="2">GNAT family N-acetyltransferase</fullName>
    </submittedName>
</protein>
<dbReference type="InterPro" id="IPR053144">
    <property type="entry name" value="Acetyltransferase_Butenolide"/>
</dbReference>
<keyword evidence="3" id="KW-1185">Reference proteome</keyword>
<dbReference type="InterPro" id="IPR000182">
    <property type="entry name" value="GNAT_dom"/>
</dbReference>
<dbReference type="Proteomes" id="UP001058290">
    <property type="component" value="Chromosome"/>
</dbReference>
<sequence length="143" mass="16314">MKDLRISTDKKELDILLIHSFLSTETPWAKNIPLKLLRKAIDNSLCFGGYIENRQVAFCRVITDSATFANLVDVFVIPECRGNGYSKALMRAVLSHPLLQGLRRFTLATSNAHGLYKEYGFTSPLYPDTYMERYSPNIYNSKN</sequence>